<organism evidence="3">
    <name type="scientific">Magallana gigas</name>
    <name type="common">Pacific oyster</name>
    <name type="synonym">Crassostrea gigas</name>
    <dbReference type="NCBI Taxonomy" id="29159"/>
    <lineage>
        <taxon>Eukaryota</taxon>
        <taxon>Metazoa</taxon>
        <taxon>Spiralia</taxon>
        <taxon>Lophotrochozoa</taxon>
        <taxon>Mollusca</taxon>
        <taxon>Bivalvia</taxon>
        <taxon>Autobranchia</taxon>
        <taxon>Pteriomorphia</taxon>
        <taxon>Ostreida</taxon>
        <taxon>Ostreoidea</taxon>
        <taxon>Ostreidae</taxon>
        <taxon>Magallana</taxon>
    </lineage>
</organism>
<dbReference type="GO" id="GO:0005829">
    <property type="term" value="C:cytosol"/>
    <property type="evidence" value="ECO:0007669"/>
    <property type="project" value="TreeGrafter"/>
</dbReference>
<reference evidence="3" key="1">
    <citation type="journal article" date="2012" name="Nature">
        <title>The oyster genome reveals stress adaptation and complexity of shell formation.</title>
        <authorList>
            <person name="Zhang G."/>
            <person name="Fang X."/>
            <person name="Guo X."/>
            <person name="Li L."/>
            <person name="Luo R."/>
            <person name="Xu F."/>
            <person name="Yang P."/>
            <person name="Zhang L."/>
            <person name="Wang X."/>
            <person name="Qi H."/>
            <person name="Xiong Z."/>
            <person name="Que H."/>
            <person name="Xie Y."/>
            <person name="Holland P.W."/>
            <person name="Paps J."/>
            <person name="Zhu Y."/>
            <person name="Wu F."/>
            <person name="Chen Y."/>
            <person name="Wang J."/>
            <person name="Peng C."/>
            <person name="Meng J."/>
            <person name="Yang L."/>
            <person name="Liu J."/>
            <person name="Wen B."/>
            <person name="Zhang N."/>
            <person name="Huang Z."/>
            <person name="Zhu Q."/>
            <person name="Feng Y."/>
            <person name="Mount A."/>
            <person name="Hedgecock D."/>
            <person name="Xu Z."/>
            <person name="Liu Y."/>
            <person name="Domazet-Loso T."/>
            <person name="Du Y."/>
            <person name="Sun X."/>
            <person name="Zhang S."/>
            <person name="Liu B."/>
            <person name="Cheng P."/>
            <person name="Jiang X."/>
            <person name="Li J."/>
            <person name="Fan D."/>
            <person name="Wang W."/>
            <person name="Fu W."/>
            <person name="Wang T."/>
            <person name="Wang B."/>
            <person name="Zhang J."/>
            <person name="Peng Z."/>
            <person name="Li Y."/>
            <person name="Li N."/>
            <person name="Wang J."/>
            <person name="Chen M."/>
            <person name="He Y."/>
            <person name="Tan F."/>
            <person name="Song X."/>
            <person name="Zheng Q."/>
            <person name="Huang R."/>
            <person name="Yang H."/>
            <person name="Du X."/>
            <person name="Chen L."/>
            <person name="Yang M."/>
            <person name="Gaffney P.M."/>
            <person name="Wang S."/>
            <person name="Luo L."/>
            <person name="She Z."/>
            <person name="Ming Y."/>
            <person name="Huang W."/>
            <person name="Zhang S."/>
            <person name="Huang B."/>
            <person name="Zhang Y."/>
            <person name="Qu T."/>
            <person name="Ni P."/>
            <person name="Miao G."/>
            <person name="Wang J."/>
            <person name="Wang Q."/>
            <person name="Steinberg C.E."/>
            <person name="Wang H."/>
            <person name="Li N."/>
            <person name="Qian L."/>
            <person name="Zhang G."/>
            <person name="Li Y."/>
            <person name="Yang H."/>
            <person name="Liu X."/>
            <person name="Wang J."/>
            <person name="Yin Y."/>
            <person name="Wang J."/>
        </authorList>
    </citation>
    <scope>NUCLEOTIDE SEQUENCE [LARGE SCALE GENOMIC DNA]</scope>
    <source>
        <strain evidence="3">05x7-T-G4-1.051#20</strain>
    </source>
</reference>
<dbReference type="PANTHER" id="PTHR21021:SF16">
    <property type="entry name" value="TIP41-LIKE PROTEIN"/>
    <property type="match status" value="1"/>
</dbReference>
<proteinExistence type="inferred from homology"/>
<evidence type="ECO:0000256" key="2">
    <source>
        <dbReference type="ARBA" id="ARBA00018951"/>
    </source>
</evidence>
<sequence>MSERGNVATRSRACSETYQFGPWNMLSVKSHILTSEGPARQRFESQLELPQVPEMIFADNVLRVVHSDGMSERGNVATRSRACSETYQFGPWNMLSVKSHILTSEGPARQRFESQLELPQVPEMIFADNVLRVVHSDGYGIEFNALDALKRVDAHHDPLKVAVSQAWREARSDCEHINDVVKPFDWTFTTDYKGTLIENANKKITVSETTERIDIEKLKVREKILFYEDMLLFEDELADNGTSLLNVRMRVMPSGFFILLRFFMRVDNVMIRVNDTRLHYQSGKNYMLREFSTKDDHVKDIKVSPHLFTDPNEIANHLTLRKEVFEKLQFPETIHVHGASLLNVRMRVMPSGFFILLRFFMRVDNVMIRVNDTRLHYQAGKNYMLREFSTKDDQVKDIKVSPHLFTDPNEIANHLTLRKEVFEKLQFPETSSDEKS</sequence>
<dbReference type="InParanoid" id="K1QTB5"/>
<dbReference type="Pfam" id="PF04176">
    <property type="entry name" value="TIP41"/>
    <property type="match status" value="2"/>
</dbReference>
<protein>
    <recommendedName>
        <fullName evidence="2">TIP41-like protein</fullName>
    </recommendedName>
</protein>
<evidence type="ECO:0000313" key="3">
    <source>
        <dbReference type="EMBL" id="EKC34469.1"/>
    </source>
</evidence>
<evidence type="ECO:0000256" key="1">
    <source>
        <dbReference type="ARBA" id="ARBA00006658"/>
    </source>
</evidence>
<dbReference type="InterPro" id="IPR007303">
    <property type="entry name" value="TIP41-like"/>
</dbReference>
<comment type="similarity">
    <text evidence="1">Belongs to the TIP41 family.</text>
</comment>
<dbReference type="PANTHER" id="PTHR21021">
    <property type="entry name" value="GAF/PUTATIVE CYTOSKELETAL PROTEIN"/>
    <property type="match status" value="1"/>
</dbReference>
<dbReference type="GO" id="GO:0031929">
    <property type="term" value="P:TOR signaling"/>
    <property type="evidence" value="ECO:0007669"/>
    <property type="project" value="TreeGrafter"/>
</dbReference>
<dbReference type="AlphaFoldDB" id="K1QTB5"/>
<name>K1QTB5_MAGGI</name>
<dbReference type="HOGENOM" id="CLU_628905_0_0_1"/>
<gene>
    <name evidence="3" type="ORF">CGI_10015392</name>
</gene>
<dbReference type="InterPro" id="IPR051330">
    <property type="entry name" value="Phosphatase_reg/MetRdx"/>
</dbReference>
<dbReference type="FunCoup" id="K1QTB5">
    <property type="interactions" value="1498"/>
</dbReference>
<dbReference type="EMBL" id="JH818089">
    <property type="protein sequence ID" value="EKC34469.1"/>
    <property type="molecule type" value="Genomic_DNA"/>
</dbReference>
<accession>K1QTB5</accession>